<evidence type="ECO:0000259" key="1">
    <source>
        <dbReference type="Pfam" id="PF08669"/>
    </source>
</evidence>
<keyword evidence="3" id="KW-1185">Reference proteome</keyword>
<organism evidence="2 3">
    <name type="scientific">candidate division MSBL1 archaeon SCGC-AAA259D18</name>
    <dbReference type="NCBI Taxonomy" id="1698262"/>
    <lineage>
        <taxon>Archaea</taxon>
        <taxon>Methanobacteriati</taxon>
        <taxon>Methanobacteriota</taxon>
        <taxon>candidate division MSBL1</taxon>
    </lineage>
</organism>
<dbReference type="AlphaFoldDB" id="A0A133UC49"/>
<dbReference type="InterPro" id="IPR013977">
    <property type="entry name" value="GcvT_C"/>
</dbReference>
<comment type="caution">
    <text evidence="2">The sequence shown here is derived from an EMBL/GenBank/DDBJ whole genome shotgun (WGS) entry which is preliminary data.</text>
</comment>
<accession>A0A133UC49</accession>
<dbReference type="Proteomes" id="UP000070195">
    <property type="component" value="Unassembled WGS sequence"/>
</dbReference>
<reference evidence="2 3" key="1">
    <citation type="journal article" date="2016" name="Sci. Rep.">
        <title>Metabolic traits of an uncultured archaeal lineage -MSBL1- from brine pools of the Red Sea.</title>
        <authorList>
            <person name="Mwirichia R."/>
            <person name="Alam I."/>
            <person name="Rashid M."/>
            <person name="Vinu M."/>
            <person name="Ba-Alawi W."/>
            <person name="Anthony Kamau A."/>
            <person name="Kamanda Ngugi D."/>
            <person name="Goker M."/>
            <person name="Klenk H.P."/>
            <person name="Bajic V."/>
            <person name="Stingl U."/>
        </authorList>
    </citation>
    <scope>NUCLEOTIDE SEQUENCE [LARGE SCALE GENOMIC DNA]</scope>
    <source>
        <strain evidence="2">SCGC-AAA259D18</strain>
    </source>
</reference>
<dbReference type="SUPFAM" id="SSF101790">
    <property type="entry name" value="Aminomethyltransferase beta-barrel domain"/>
    <property type="match status" value="1"/>
</dbReference>
<sequence>EKGIPRGGCDLFRKSEEVGGVTSGGYSLLSETGIGMRYAFPELEIGEEIKVVIRKQEKKGVVEKWSFYEEVHDD</sequence>
<dbReference type="InterPro" id="IPR029043">
    <property type="entry name" value="GcvT/YgfZ_C"/>
</dbReference>
<gene>
    <name evidence="2" type="ORF">AKJ63_01055</name>
</gene>
<protein>
    <recommendedName>
        <fullName evidence="1">Aminomethyltransferase C-terminal domain-containing protein</fullName>
    </recommendedName>
</protein>
<name>A0A133UC49_9EURY</name>
<evidence type="ECO:0000313" key="2">
    <source>
        <dbReference type="EMBL" id="KXA91763.1"/>
    </source>
</evidence>
<dbReference type="Gene3D" id="2.40.30.110">
    <property type="entry name" value="Aminomethyltransferase beta-barrel domains"/>
    <property type="match status" value="1"/>
</dbReference>
<feature type="non-terminal residue" evidence="2">
    <location>
        <position position="1"/>
    </location>
</feature>
<proteinExistence type="predicted"/>
<evidence type="ECO:0000313" key="3">
    <source>
        <dbReference type="Proteomes" id="UP000070195"/>
    </source>
</evidence>
<dbReference type="Pfam" id="PF08669">
    <property type="entry name" value="GCV_T_C"/>
    <property type="match status" value="1"/>
</dbReference>
<dbReference type="EMBL" id="LHXM01000015">
    <property type="protein sequence ID" value="KXA91763.1"/>
    <property type="molecule type" value="Genomic_DNA"/>
</dbReference>
<feature type="domain" description="Aminomethyltransferase C-terminal" evidence="1">
    <location>
        <begin position="4"/>
        <end position="68"/>
    </location>
</feature>